<evidence type="ECO:0000313" key="2">
    <source>
        <dbReference type="Proteomes" id="UP000022910"/>
    </source>
</evidence>
<name>A0A015LXZ5_RHIIW</name>
<sequence>MRVKVVPLLFRDPLPLRLCLNDVSLKDVSLMFHYQVRSVILQNLVLIYMRTLVRFHSLPR</sequence>
<protein>
    <submittedName>
        <fullName evidence="1">Uncharacterized protein</fullName>
    </submittedName>
</protein>
<dbReference type="HOGENOM" id="CLU_2943017_0_0_1"/>
<gene>
    <name evidence="1" type="ORF">RirG_188120</name>
</gene>
<comment type="caution">
    <text evidence="1">The sequence shown here is derived from an EMBL/GenBank/DDBJ whole genome shotgun (WGS) entry which is preliminary data.</text>
</comment>
<accession>A0A015LXZ5</accession>
<dbReference type="EMBL" id="JEMT01026368">
    <property type="protein sequence ID" value="EXX59543.1"/>
    <property type="molecule type" value="Genomic_DNA"/>
</dbReference>
<dbReference type="Proteomes" id="UP000022910">
    <property type="component" value="Unassembled WGS sequence"/>
</dbReference>
<organism evidence="1 2">
    <name type="scientific">Rhizophagus irregularis (strain DAOM 197198w)</name>
    <name type="common">Glomus intraradices</name>
    <dbReference type="NCBI Taxonomy" id="1432141"/>
    <lineage>
        <taxon>Eukaryota</taxon>
        <taxon>Fungi</taxon>
        <taxon>Fungi incertae sedis</taxon>
        <taxon>Mucoromycota</taxon>
        <taxon>Glomeromycotina</taxon>
        <taxon>Glomeromycetes</taxon>
        <taxon>Glomerales</taxon>
        <taxon>Glomeraceae</taxon>
        <taxon>Rhizophagus</taxon>
    </lineage>
</organism>
<keyword evidence="2" id="KW-1185">Reference proteome</keyword>
<reference evidence="1 2" key="1">
    <citation type="submission" date="2014-02" db="EMBL/GenBank/DDBJ databases">
        <title>Single nucleus genome sequencing reveals high similarity among nuclei of an endomycorrhizal fungus.</title>
        <authorList>
            <person name="Lin K."/>
            <person name="Geurts R."/>
            <person name="Zhang Z."/>
            <person name="Limpens E."/>
            <person name="Saunders D.G."/>
            <person name="Mu D."/>
            <person name="Pang E."/>
            <person name="Cao H."/>
            <person name="Cha H."/>
            <person name="Lin T."/>
            <person name="Zhou Q."/>
            <person name="Shang Y."/>
            <person name="Li Y."/>
            <person name="Ivanov S."/>
            <person name="Sharma T."/>
            <person name="Velzen R.V."/>
            <person name="Ruijter N.D."/>
            <person name="Aanen D.K."/>
            <person name="Win J."/>
            <person name="Kamoun S."/>
            <person name="Bisseling T."/>
            <person name="Huang S."/>
        </authorList>
    </citation>
    <scope>NUCLEOTIDE SEQUENCE [LARGE SCALE GENOMIC DNA]</scope>
    <source>
        <strain evidence="2">DAOM197198w</strain>
    </source>
</reference>
<dbReference type="AlphaFoldDB" id="A0A015LXZ5"/>
<proteinExistence type="predicted"/>
<evidence type="ECO:0000313" key="1">
    <source>
        <dbReference type="EMBL" id="EXX59543.1"/>
    </source>
</evidence>